<evidence type="ECO:0000313" key="2">
    <source>
        <dbReference type="Proteomes" id="UP000248764"/>
    </source>
</evidence>
<proteinExistence type="predicted"/>
<keyword evidence="2" id="KW-1185">Reference proteome</keyword>
<evidence type="ECO:0000313" key="1">
    <source>
        <dbReference type="EMBL" id="PZF84172.1"/>
    </source>
</evidence>
<accession>A0A2W2BDW5</accession>
<dbReference type="EMBL" id="POTW01000018">
    <property type="protein sequence ID" value="PZF84172.1"/>
    <property type="molecule type" value="Genomic_DNA"/>
</dbReference>
<name>A0A2W2BDW5_9ACTN</name>
<comment type="caution">
    <text evidence="1">The sequence shown here is derived from an EMBL/GenBank/DDBJ whole genome shotgun (WGS) entry which is preliminary data.</text>
</comment>
<organism evidence="1 2">
    <name type="scientific">Jiangella anatolica</name>
    <dbReference type="NCBI Taxonomy" id="2670374"/>
    <lineage>
        <taxon>Bacteria</taxon>
        <taxon>Bacillati</taxon>
        <taxon>Actinomycetota</taxon>
        <taxon>Actinomycetes</taxon>
        <taxon>Jiangellales</taxon>
        <taxon>Jiangellaceae</taxon>
        <taxon>Jiangella</taxon>
    </lineage>
</organism>
<protein>
    <submittedName>
        <fullName evidence="1">Uncharacterized protein</fullName>
    </submittedName>
</protein>
<gene>
    <name evidence="1" type="ORF">C1I92_09995</name>
</gene>
<dbReference type="AlphaFoldDB" id="A0A2W2BDW5"/>
<sequence>MRAHRERKRNEAQERQAGFDAEVRRYAVDHGITDEGEARVALNQERAEKHRLRARLTEVFAA</sequence>
<reference evidence="1 2" key="1">
    <citation type="submission" date="2018-01" db="EMBL/GenBank/DDBJ databases">
        <title>Draft genome sequence of Jiangella sp. GTF31.</title>
        <authorList>
            <person name="Sahin N."/>
            <person name="Ay H."/>
            <person name="Saygin H."/>
        </authorList>
    </citation>
    <scope>NUCLEOTIDE SEQUENCE [LARGE SCALE GENOMIC DNA]</scope>
    <source>
        <strain evidence="1 2">GTF31</strain>
    </source>
</reference>
<dbReference type="Proteomes" id="UP000248764">
    <property type="component" value="Unassembled WGS sequence"/>
</dbReference>